<evidence type="ECO:0000256" key="4">
    <source>
        <dbReference type="ARBA" id="ARBA00023002"/>
    </source>
</evidence>
<accession>A0ABQ6I195</accession>
<dbReference type="PANTHER" id="PTHR10851:SF0">
    <property type="entry name" value="PYRIDOXINE-5'-PHOSPHATE OXIDASE"/>
    <property type="match status" value="1"/>
</dbReference>
<proteinExistence type="predicted"/>
<name>A0ABQ6I195_9MICO</name>
<dbReference type="InterPro" id="IPR000659">
    <property type="entry name" value="Pyridox_Oxase"/>
</dbReference>
<comment type="cofactor">
    <cofactor evidence="1">
        <name>FMN</name>
        <dbReference type="ChEBI" id="CHEBI:58210"/>
    </cofactor>
</comment>
<gene>
    <name evidence="6" type="primary">pdxH_3</name>
    <name evidence="6" type="ORF">GCM10025864_22820</name>
</gene>
<reference evidence="7" key="1">
    <citation type="journal article" date="2019" name="Int. J. Syst. Evol. Microbiol.">
        <title>The Global Catalogue of Microorganisms (GCM) 10K type strain sequencing project: providing services to taxonomists for standard genome sequencing and annotation.</title>
        <authorList>
            <consortium name="The Broad Institute Genomics Platform"/>
            <consortium name="The Broad Institute Genome Sequencing Center for Infectious Disease"/>
            <person name="Wu L."/>
            <person name="Ma J."/>
        </authorList>
    </citation>
    <scope>NUCLEOTIDE SEQUENCE [LARGE SCALE GENOMIC DNA]</scope>
    <source>
        <strain evidence="7">NBRC 106348</strain>
    </source>
</reference>
<keyword evidence="7" id="KW-1185">Reference proteome</keyword>
<dbReference type="Gene3D" id="2.30.110.10">
    <property type="entry name" value="Electron Transport, Fmn-binding Protein, Chain A"/>
    <property type="match status" value="1"/>
</dbReference>
<dbReference type="SUPFAM" id="SSF50475">
    <property type="entry name" value="FMN-binding split barrel"/>
    <property type="match status" value="1"/>
</dbReference>
<comment type="caution">
    <text evidence="6">The sequence shown here is derived from an EMBL/GenBank/DDBJ whole genome shotgun (WGS) entry which is preliminary data.</text>
</comment>
<dbReference type="EMBL" id="BSUK01000001">
    <property type="protein sequence ID" value="GMA24523.1"/>
    <property type="molecule type" value="Genomic_DNA"/>
</dbReference>
<evidence type="ECO:0000313" key="6">
    <source>
        <dbReference type="EMBL" id="GMA24523.1"/>
    </source>
</evidence>
<evidence type="ECO:0000256" key="1">
    <source>
        <dbReference type="ARBA" id="ARBA00001917"/>
    </source>
</evidence>
<evidence type="ECO:0000259" key="5">
    <source>
        <dbReference type="Pfam" id="PF01243"/>
    </source>
</evidence>
<keyword evidence="2" id="KW-0285">Flavoprotein</keyword>
<protein>
    <submittedName>
        <fullName evidence="6">Pyridoxine/pyridoxamine 5'-phosphate oxidase</fullName>
    </submittedName>
</protein>
<dbReference type="RefSeq" id="WP_284293298.1">
    <property type="nucleotide sequence ID" value="NZ_BSUK01000001.1"/>
</dbReference>
<dbReference type="Proteomes" id="UP001157091">
    <property type="component" value="Unassembled WGS sequence"/>
</dbReference>
<keyword evidence="4" id="KW-0560">Oxidoreductase</keyword>
<evidence type="ECO:0000256" key="2">
    <source>
        <dbReference type="ARBA" id="ARBA00022630"/>
    </source>
</evidence>
<evidence type="ECO:0000313" key="7">
    <source>
        <dbReference type="Proteomes" id="UP001157091"/>
    </source>
</evidence>
<dbReference type="PANTHER" id="PTHR10851">
    <property type="entry name" value="PYRIDOXINE-5-PHOSPHATE OXIDASE"/>
    <property type="match status" value="1"/>
</dbReference>
<feature type="domain" description="Pyridoxamine 5'-phosphate oxidase N-terminal" evidence="5">
    <location>
        <begin position="31"/>
        <end position="124"/>
    </location>
</feature>
<dbReference type="InterPro" id="IPR012349">
    <property type="entry name" value="Split_barrel_FMN-bd"/>
</dbReference>
<evidence type="ECO:0000256" key="3">
    <source>
        <dbReference type="ARBA" id="ARBA00022643"/>
    </source>
</evidence>
<organism evidence="6 7">
    <name type="scientific">Luteimicrobium album</name>
    <dbReference type="NCBI Taxonomy" id="1054550"/>
    <lineage>
        <taxon>Bacteria</taxon>
        <taxon>Bacillati</taxon>
        <taxon>Actinomycetota</taxon>
        <taxon>Actinomycetes</taxon>
        <taxon>Micrococcales</taxon>
        <taxon>Luteimicrobium</taxon>
    </lineage>
</organism>
<keyword evidence="3" id="KW-0288">FMN</keyword>
<dbReference type="Pfam" id="PF01243">
    <property type="entry name" value="PNPOx_N"/>
    <property type="match status" value="1"/>
</dbReference>
<sequence>MTGLPQAPTTPPDEPFGLLADWLPAPDSGETPVMTLSTTGVDGYPDARTVLLSLFDGARVHFHTDSRSRKVVELGVVPRATVTVLQPEAARQVVITGDVAPVTPEEALAAFRNRSRYLQLLAWQNDVGTAHLAPAERRVRWDAFDAAHPGPLDPPPTWRGYALTPVRVVLWEGDERGPSTRLAYELERRRKNRERWTWERWAG</sequence>
<dbReference type="InterPro" id="IPR011576">
    <property type="entry name" value="Pyridox_Oxase_N"/>
</dbReference>